<organism evidence="3 4">
    <name type="scientific">Acetobacterium fimetarium</name>
    <dbReference type="NCBI Taxonomy" id="52691"/>
    <lineage>
        <taxon>Bacteria</taxon>
        <taxon>Bacillati</taxon>
        <taxon>Bacillota</taxon>
        <taxon>Clostridia</taxon>
        <taxon>Eubacteriales</taxon>
        <taxon>Eubacteriaceae</taxon>
        <taxon>Acetobacterium</taxon>
    </lineage>
</organism>
<accession>A0ABR6WUF7</accession>
<dbReference type="RefSeq" id="WP_186842148.1">
    <property type="nucleotide sequence ID" value="NZ_WJBC01000008.1"/>
</dbReference>
<keyword evidence="2" id="KW-0812">Transmembrane</keyword>
<feature type="coiled-coil region" evidence="1">
    <location>
        <begin position="495"/>
        <end position="532"/>
    </location>
</feature>
<reference evidence="3 4" key="1">
    <citation type="journal article" date="2020" name="mSystems">
        <title>Defining Genomic and Predicted Metabolic Features of the Acetobacterium Genus.</title>
        <authorList>
            <person name="Ross D.E."/>
            <person name="Marshall C.W."/>
            <person name="Gulliver D."/>
            <person name="May H.D."/>
            <person name="Norman R.S."/>
        </authorList>
    </citation>
    <scope>NUCLEOTIDE SEQUENCE [LARGE SCALE GENOMIC DNA]</scope>
    <source>
        <strain evidence="3 4">DSM 8238</strain>
    </source>
</reference>
<keyword evidence="1" id="KW-0175">Coiled coil</keyword>
<gene>
    <name evidence="3" type="ORF">GH808_07435</name>
</gene>
<evidence type="ECO:0000313" key="3">
    <source>
        <dbReference type="EMBL" id="MBC3804264.1"/>
    </source>
</evidence>
<protein>
    <recommendedName>
        <fullName evidence="5">Cobalamin adenosyltransferase</fullName>
    </recommendedName>
</protein>
<name>A0ABR6WUF7_9FIRM</name>
<sequence>MNAELGSISFAKDIGSNDFLLEEGAPTNMDEGPVFKSLFKEYEQVVVKSLITSFGLDALLMHDRRGGNVDTINTVRDSSVTDYANKKNQADYNNRGDYDSYGYHSHENYKKVNKEASEQRKSGNFEDAYTGKKTSRNANLDLDHIISAKEIHDDPGRVLAGIKGEDLACKDTNLTATDRSINRSKKASTVTEFSAKLEADKQGRQAKIKELETKGNLTDKERNELNKLQKLDEVDPEKMKKKDDKAREAYERELAGTYYTSKKFLKDTATSSLKSGCTLGLRQCIGLILSEVWFSVSEEFPQIMKRMKDKFKLDEFLKEMAETFKKAFIKIKSKYKEVISSFKDGMLAGILSSLSSTIINIFFTTAKFVQRILRESWASIIEAVNILVFNPDNLPFGEVIKAVAKIIAVCASVLCGGLVQEAMTKMIPIPIINDIVGTFLGGMVTGIMSISMLYFFDHSEMVKKIVDFANEQRSEFDIKLEHYKEIKKNLTSYVAKLASIDYEALNNEVAKLENINRKLEEATNEKELNMALHNVVSFCGIKLPYQNLKELDDFMANKDMILII</sequence>
<evidence type="ECO:0000256" key="1">
    <source>
        <dbReference type="SAM" id="Coils"/>
    </source>
</evidence>
<keyword evidence="2" id="KW-0472">Membrane</keyword>
<keyword evidence="4" id="KW-1185">Reference proteome</keyword>
<evidence type="ECO:0000313" key="4">
    <source>
        <dbReference type="Proteomes" id="UP000603234"/>
    </source>
</evidence>
<dbReference type="Proteomes" id="UP000603234">
    <property type="component" value="Unassembled WGS sequence"/>
</dbReference>
<evidence type="ECO:0008006" key="5">
    <source>
        <dbReference type="Google" id="ProtNLM"/>
    </source>
</evidence>
<comment type="caution">
    <text evidence="3">The sequence shown here is derived from an EMBL/GenBank/DDBJ whole genome shotgun (WGS) entry which is preliminary data.</text>
</comment>
<keyword evidence="2" id="KW-1133">Transmembrane helix</keyword>
<dbReference type="EMBL" id="WJBC01000008">
    <property type="protein sequence ID" value="MBC3804264.1"/>
    <property type="molecule type" value="Genomic_DNA"/>
</dbReference>
<feature type="transmembrane region" description="Helical" evidence="2">
    <location>
        <begin position="435"/>
        <end position="456"/>
    </location>
</feature>
<evidence type="ECO:0000256" key="2">
    <source>
        <dbReference type="SAM" id="Phobius"/>
    </source>
</evidence>
<proteinExistence type="predicted"/>